<evidence type="ECO:0000256" key="10">
    <source>
        <dbReference type="RuleBase" id="RU364013"/>
    </source>
</evidence>
<dbReference type="GO" id="GO:0035101">
    <property type="term" value="C:FACT complex"/>
    <property type="evidence" value="ECO:0007669"/>
    <property type="project" value="TreeGrafter"/>
</dbReference>
<dbReference type="FunCoup" id="A0A0L0HKY8">
    <property type="interactions" value="757"/>
</dbReference>
<dbReference type="Pfam" id="PF08512">
    <property type="entry name" value="Rttp106-like_middle"/>
    <property type="match status" value="1"/>
</dbReference>
<gene>
    <name evidence="13" type="ORF">SPPG_03502</name>
</gene>
<dbReference type="InterPro" id="IPR013719">
    <property type="entry name" value="RTT106/SPT16-like_middle_dom"/>
</dbReference>
<dbReference type="EMBL" id="KQ257454">
    <property type="protein sequence ID" value="KND01708.1"/>
    <property type="molecule type" value="Genomic_DNA"/>
</dbReference>
<dbReference type="PROSITE" id="PS50118">
    <property type="entry name" value="HMG_BOX_2"/>
    <property type="match status" value="1"/>
</dbReference>
<dbReference type="SMART" id="SM01287">
    <property type="entry name" value="Rtt106"/>
    <property type="match status" value="1"/>
</dbReference>
<feature type="region of interest" description="Disordered" evidence="11">
    <location>
        <begin position="200"/>
        <end position="223"/>
    </location>
</feature>
<proteinExistence type="inferred from homology"/>
<feature type="compositionally biased region" description="Low complexity" evidence="11">
    <location>
        <begin position="683"/>
        <end position="706"/>
    </location>
</feature>
<dbReference type="AlphaFoldDB" id="A0A0L0HKY8"/>
<comment type="similarity">
    <text evidence="1 10">Belongs to the SSRP1 family.</text>
</comment>
<dbReference type="eggNOG" id="KOG0381">
    <property type="taxonomic scope" value="Eukaryota"/>
</dbReference>
<keyword evidence="2 10" id="KW-0158">Chromosome</keyword>
<dbReference type="OrthoDB" id="498543at2759"/>
<keyword evidence="7 10" id="KW-0234">DNA repair</keyword>
<keyword evidence="14" id="KW-1185">Reference proteome</keyword>
<dbReference type="Pfam" id="PF03531">
    <property type="entry name" value="SSrecog"/>
    <property type="match status" value="1"/>
</dbReference>
<dbReference type="GO" id="GO:0042393">
    <property type="term" value="F:histone binding"/>
    <property type="evidence" value="ECO:0007669"/>
    <property type="project" value="TreeGrafter"/>
</dbReference>
<evidence type="ECO:0000256" key="9">
    <source>
        <dbReference type="PROSITE-ProRule" id="PRU00267"/>
    </source>
</evidence>
<dbReference type="Pfam" id="PF17292">
    <property type="entry name" value="POB3_N"/>
    <property type="match status" value="1"/>
</dbReference>
<evidence type="ECO:0000256" key="1">
    <source>
        <dbReference type="ARBA" id="ARBA00010060"/>
    </source>
</evidence>
<evidence type="ECO:0000256" key="6">
    <source>
        <dbReference type="ARBA" id="ARBA00023163"/>
    </source>
</evidence>
<dbReference type="InterPro" id="IPR024954">
    <property type="entry name" value="SSRP1_DD"/>
</dbReference>
<dbReference type="GO" id="GO:0006281">
    <property type="term" value="P:DNA repair"/>
    <property type="evidence" value="ECO:0007669"/>
    <property type="project" value="UniProtKB-KW"/>
</dbReference>
<feature type="compositionally biased region" description="Basic and acidic residues" evidence="11">
    <location>
        <begin position="649"/>
        <end position="674"/>
    </location>
</feature>
<feature type="domain" description="HMG box" evidence="12">
    <location>
        <begin position="607"/>
        <end position="675"/>
    </location>
</feature>
<dbReference type="SMART" id="SM00398">
    <property type="entry name" value="HMG"/>
    <property type="match status" value="1"/>
</dbReference>
<dbReference type="InterPro" id="IPR036910">
    <property type="entry name" value="HMG_box_dom_sf"/>
</dbReference>
<sequence>MAREFETIYLGGKITAKGVGRLKIAEAGIGWKNAANGKVTAVPAAEIQKLSWQRCAREFQLRVQQKDGTIVKFDGFPRDTYDTLAHLIKNLYHKTLERKELSVRGWNWGSIEFQGNNMSFNVANHPAFEIPLNEVANATLASRNEVSVEFAGSDGDPKSSRGEDALVEVRFFVPGVGTQSQVTQNEDGIRLFKDKDEEGDIRVDDGVDDEPVEENGEKPVLDEDGSALSSASLLCETIKQKSDFGGAFGESIASFENLLCLTPRGRFEVDMHADFFRLRGKSHDYKVLYDSVIMLALLPKPDDLHFMLVVGLDPPLRQGQTRYPFLVFQFEREDEMEISLAMDDETLTTTYANRLKKDYDGPIYEVVSDILKGLSGKKLTTPGGTFRSNQNQSGIKCAYKANEAFLYPLEKLILSIPKPAIYFSHNDIAAVTFARVGQAGGNTLKTFEIKFNLRDGPEYTFSSIAREEHDPLMAYFRAKKIQVLSELVDTGVGYVEDSDIESEEEPVRKRSRDEGDGYEDEDESEDEDFAPEDESDVAEEYDEQYAGSSDEEGAAPDGANEKSDASDNEDSRQKPKGKVKPEGNVAKKEDKSKQPAKKKAKKDAAAPKKNVSAFLLFCKDKRPEVMDENPGLSITEASKKLGELWKSITPDEKKKYDNLASEDKERYERERKVYEAGGGGSSSKGTTSASGSKSKGAPSASGSKSSGDGKYKSAEFVDSDED</sequence>
<dbReference type="InterPro" id="IPR000969">
    <property type="entry name" value="SSRP1/POB3"/>
</dbReference>
<evidence type="ECO:0000313" key="14">
    <source>
        <dbReference type="Proteomes" id="UP000053201"/>
    </source>
</evidence>
<evidence type="ECO:0000313" key="13">
    <source>
        <dbReference type="EMBL" id="KND01708.1"/>
    </source>
</evidence>
<dbReference type="Gene3D" id="2.30.29.220">
    <property type="entry name" value="Structure-specific recognition protein (SSRP1)"/>
    <property type="match status" value="1"/>
</dbReference>
<feature type="compositionally biased region" description="Basic and acidic residues" evidence="11">
    <location>
        <begin position="505"/>
        <end position="515"/>
    </location>
</feature>
<dbReference type="OMA" id="QVVTKIF"/>
<dbReference type="Pfam" id="PF00505">
    <property type="entry name" value="HMG_box"/>
    <property type="match status" value="1"/>
</dbReference>
<keyword evidence="8 9" id="KW-0539">Nucleus</keyword>
<evidence type="ECO:0000256" key="8">
    <source>
        <dbReference type="ARBA" id="ARBA00023242"/>
    </source>
</evidence>
<dbReference type="FunFam" id="2.30.29.150:FF:000001">
    <property type="entry name" value="Fact complex subunit ssrp1"/>
    <property type="match status" value="1"/>
</dbReference>
<comment type="function">
    <text evidence="10">Component of the FACT complex, a general chromatin factor that acts to reorganize nucleosomes. The FACT complex is involved in multiple processes that require DNA as a template such as mRNA elongation, DNA replication and DNA repair. During transcription elongation the FACT complex acts as a histone chaperone that both destabilizes and restores nucleosomal structure. It facilitates the passage of RNA polymerase II and transcription by promoting the dissociation of one histone H2A-H2B dimer from the nucleosome, then subsequently promotes the reestablishment of the nucleosome following the passage of RNA polymerase II.</text>
</comment>
<dbReference type="CDD" id="cd13230">
    <property type="entry name" value="PH1_SSRP1-like"/>
    <property type="match status" value="1"/>
</dbReference>
<dbReference type="GO" id="GO:0006260">
    <property type="term" value="P:DNA replication"/>
    <property type="evidence" value="ECO:0007669"/>
    <property type="project" value="UniProtKB-KW"/>
</dbReference>
<evidence type="ECO:0000256" key="5">
    <source>
        <dbReference type="ARBA" id="ARBA00023015"/>
    </source>
</evidence>
<comment type="subcellular location">
    <subcellularLocation>
        <location evidence="10">Nucleus</location>
    </subcellularLocation>
    <subcellularLocation>
        <location evidence="10">Chromosome</location>
    </subcellularLocation>
</comment>
<dbReference type="RefSeq" id="XP_016609747.1">
    <property type="nucleotide sequence ID" value="XM_016751765.1"/>
</dbReference>
<dbReference type="CDD" id="cd00084">
    <property type="entry name" value="HMG-box_SF"/>
    <property type="match status" value="1"/>
</dbReference>
<reference evidence="13 14" key="1">
    <citation type="submission" date="2009-08" db="EMBL/GenBank/DDBJ databases">
        <title>The Genome Sequence of Spizellomyces punctatus strain DAOM BR117.</title>
        <authorList>
            <consortium name="The Broad Institute Genome Sequencing Platform"/>
            <person name="Russ C."/>
            <person name="Cuomo C."/>
            <person name="Shea T."/>
            <person name="Young S.K."/>
            <person name="Zeng Q."/>
            <person name="Koehrsen M."/>
            <person name="Haas B."/>
            <person name="Borodovsky M."/>
            <person name="Guigo R."/>
            <person name="Alvarado L."/>
            <person name="Berlin A."/>
            <person name="Bochicchio J."/>
            <person name="Borenstein D."/>
            <person name="Chapman S."/>
            <person name="Chen Z."/>
            <person name="Engels R."/>
            <person name="Freedman E."/>
            <person name="Gellesch M."/>
            <person name="Goldberg J."/>
            <person name="Griggs A."/>
            <person name="Gujja S."/>
            <person name="Heiman D."/>
            <person name="Hepburn T."/>
            <person name="Howarth C."/>
            <person name="Jen D."/>
            <person name="Larson L."/>
            <person name="Lewis B."/>
            <person name="Mehta T."/>
            <person name="Park D."/>
            <person name="Pearson M."/>
            <person name="Roberts A."/>
            <person name="Saif S."/>
            <person name="Shenoy N."/>
            <person name="Sisk P."/>
            <person name="Stolte C."/>
            <person name="Sykes S."/>
            <person name="Thomson T."/>
            <person name="Walk T."/>
            <person name="White J."/>
            <person name="Yandava C."/>
            <person name="Burger G."/>
            <person name="Gray M.W."/>
            <person name="Holland P.W.H."/>
            <person name="King N."/>
            <person name="Lang F.B.F."/>
            <person name="Roger A.J."/>
            <person name="Ruiz-Trillo I."/>
            <person name="Lander E."/>
            <person name="Nusbaum C."/>
        </authorList>
    </citation>
    <scope>NUCLEOTIDE SEQUENCE [LARGE SCALE GENOMIC DNA]</scope>
    <source>
        <strain evidence="13 14">DAOM BR117</strain>
    </source>
</reference>
<dbReference type="PANTHER" id="PTHR45849:SF1">
    <property type="entry name" value="FACT COMPLEX SUBUNIT SSRP1"/>
    <property type="match status" value="1"/>
</dbReference>
<dbReference type="Gene3D" id="2.30.29.150">
    <property type="match status" value="1"/>
</dbReference>
<dbReference type="Gene3D" id="2.30.29.30">
    <property type="entry name" value="Pleckstrin-homology domain (PH domain)/Phosphotyrosine-binding domain (PTB)"/>
    <property type="match status" value="2"/>
</dbReference>
<dbReference type="GO" id="GO:0003677">
    <property type="term" value="F:DNA binding"/>
    <property type="evidence" value="ECO:0007669"/>
    <property type="project" value="UniProtKB-UniRule"/>
</dbReference>
<keyword evidence="6 10" id="KW-0804">Transcription</keyword>
<evidence type="ECO:0000259" key="12">
    <source>
        <dbReference type="PROSITE" id="PS50118"/>
    </source>
</evidence>
<keyword evidence="9" id="KW-0238">DNA-binding</keyword>
<dbReference type="Gene3D" id="1.10.30.10">
    <property type="entry name" value="High mobility group box domain"/>
    <property type="match status" value="1"/>
</dbReference>
<dbReference type="SUPFAM" id="SSF47095">
    <property type="entry name" value="HMG-box"/>
    <property type="match status" value="1"/>
</dbReference>
<feature type="region of interest" description="Disordered" evidence="11">
    <location>
        <begin position="495"/>
        <end position="608"/>
    </location>
</feature>
<evidence type="ECO:0000256" key="11">
    <source>
        <dbReference type="SAM" id="MobiDB-lite"/>
    </source>
</evidence>
<evidence type="ECO:0000256" key="2">
    <source>
        <dbReference type="ARBA" id="ARBA00022454"/>
    </source>
</evidence>
<dbReference type="CDD" id="cd13231">
    <property type="entry name" value="PH2_SSRP1-like"/>
    <property type="match status" value="1"/>
</dbReference>
<dbReference type="InterPro" id="IPR038167">
    <property type="entry name" value="SSRP1_sf"/>
</dbReference>
<keyword evidence="3 10" id="KW-0235">DNA replication</keyword>
<dbReference type="InterPro" id="IPR009071">
    <property type="entry name" value="HMG_box_dom"/>
</dbReference>
<keyword evidence="5 10" id="KW-0805">Transcription regulation</keyword>
<protein>
    <recommendedName>
        <fullName evidence="10">FACT complex subunit POB3</fullName>
    </recommendedName>
</protein>
<dbReference type="InParanoid" id="A0A0L0HKY8"/>
<feature type="compositionally biased region" description="Acidic residues" evidence="11">
    <location>
        <begin position="516"/>
        <end position="554"/>
    </location>
</feature>
<name>A0A0L0HKY8_SPIPD</name>
<dbReference type="PRINTS" id="PR00887">
    <property type="entry name" value="SSRCOGNITION"/>
</dbReference>
<keyword evidence="4 10" id="KW-0227">DNA damage</keyword>
<dbReference type="STRING" id="645134.A0A0L0HKY8"/>
<feature type="DNA-binding region" description="HMG box" evidence="9">
    <location>
        <begin position="607"/>
        <end position="675"/>
    </location>
</feature>
<accession>A0A0L0HKY8</accession>
<dbReference type="Proteomes" id="UP000053201">
    <property type="component" value="Unassembled WGS sequence"/>
</dbReference>
<feature type="region of interest" description="Disordered" evidence="11">
    <location>
        <begin position="649"/>
        <end position="722"/>
    </location>
</feature>
<dbReference type="SUPFAM" id="SSF50729">
    <property type="entry name" value="PH domain-like"/>
    <property type="match status" value="1"/>
</dbReference>
<dbReference type="Pfam" id="PF21103">
    <property type="entry name" value="PH1_SSRP1-like"/>
    <property type="match status" value="1"/>
</dbReference>
<dbReference type="PANTHER" id="PTHR45849">
    <property type="entry name" value="FACT COMPLEX SUBUNIT SSRP1"/>
    <property type="match status" value="1"/>
</dbReference>
<dbReference type="InterPro" id="IPR048993">
    <property type="entry name" value="SSRP1-like_PH1"/>
</dbReference>
<organism evidence="13 14">
    <name type="scientific">Spizellomyces punctatus (strain DAOM BR117)</name>
    <dbReference type="NCBI Taxonomy" id="645134"/>
    <lineage>
        <taxon>Eukaryota</taxon>
        <taxon>Fungi</taxon>
        <taxon>Fungi incertae sedis</taxon>
        <taxon>Chytridiomycota</taxon>
        <taxon>Chytridiomycota incertae sedis</taxon>
        <taxon>Chytridiomycetes</taxon>
        <taxon>Spizellomycetales</taxon>
        <taxon>Spizellomycetaceae</taxon>
        <taxon>Spizellomyces</taxon>
    </lineage>
</organism>
<dbReference type="GO" id="GO:0031491">
    <property type="term" value="F:nucleosome binding"/>
    <property type="evidence" value="ECO:0007669"/>
    <property type="project" value="TreeGrafter"/>
</dbReference>
<dbReference type="InterPro" id="IPR050454">
    <property type="entry name" value="RTT106/SSRP1_HistChap/FACT"/>
</dbReference>
<dbReference type="VEuPathDB" id="FungiDB:SPPG_03502"/>
<evidence type="ECO:0000256" key="7">
    <source>
        <dbReference type="ARBA" id="ARBA00023204"/>
    </source>
</evidence>
<evidence type="ECO:0000256" key="4">
    <source>
        <dbReference type="ARBA" id="ARBA00022763"/>
    </source>
</evidence>
<dbReference type="FunFam" id="1.10.30.10:FF:000026">
    <property type="entry name" value="PMS1 homolog 1, mismatch repair system component"/>
    <property type="match status" value="1"/>
</dbReference>
<dbReference type="GeneID" id="27687013"/>
<dbReference type="InterPro" id="IPR035417">
    <property type="entry name" value="SSRP1/POB3_N"/>
</dbReference>
<evidence type="ECO:0000256" key="3">
    <source>
        <dbReference type="ARBA" id="ARBA00022705"/>
    </source>
</evidence>
<dbReference type="eggNOG" id="KOG0526">
    <property type="taxonomic scope" value="Eukaryota"/>
</dbReference>
<dbReference type="InterPro" id="IPR011993">
    <property type="entry name" value="PH-like_dom_sf"/>
</dbReference>
<feature type="compositionally biased region" description="Basic and acidic residues" evidence="11">
    <location>
        <begin position="559"/>
        <end position="593"/>
    </location>
</feature>